<keyword evidence="2" id="KW-1185">Reference proteome</keyword>
<gene>
    <name evidence="1" type="ORF">PY649_18955</name>
</gene>
<sequence>MASERKNSTPRIEFSVVTENYISDWSFGQRFFEMLIATDARLTPEKIGNSDDLIAYGDISTFRPLWGRRVRLEGPFGPSDVLWPVAWHRSTKLESNGRTSFTDTSKKGNLIPGAISLSSAYDEATDWLRFFREICELTKAAAGFIHIPARFERRENGYSPYYPGAAGSILKKQLPNIAWATFFGPPYSHEADFAKLAEIGYHVEELAGGYLLLMSDNIMDSFNDFQTFSRRRIELKKHFRPDLFRITEEAQMP</sequence>
<evidence type="ECO:0000313" key="1">
    <source>
        <dbReference type="EMBL" id="MDL2400989.1"/>
    </source>
</evidence>
<dbReference type="RefSeq" id="WP_285870156.1">
    <property type="nucleotide sequence ID" value="NZ_JARFYM010000015.1"/>
</dbReference>
<dbReference type="Proteomes" id="UP001172645">
    <property type="component" value="Unassembled WGS sequence"/>
</dbReference>
<reference evidence="1" key="1">
    <citation type="submission" date="2023-06" db="EMBL/GenBank/DDBJ databases">
        <title>Phylogenetic Diversity of Rhizobium strains.</title>
        <authorList>
            <person name="Moura F.T."/>
            <person name="Helene L.C.F."/>
            <person name="Hungria M."/>
        </authorList>
    </citation>
    <scope>NUCLEOTIDE SEQUENCE</scope>
    <source>
        <strain evidence="1">CCGE526</strain>
    </source>
</reference>
<organism evidence="1 2">
    <name type="scientific">Rhizobium mayense</name>
    <dbReference type="NCBI Taxonomy" id="1312184"/>
    <lineage>
        <taxon>Bacteria</taxon>
        <taxon>Pseudomonadati</taxon>
        <taxon>Pseudomonadota</taxon>
        <taxon>Alphaproteobacteria</taxon>
        <taxon>Hyphomicrobiales</taxon>
        <taxon>Rhizobiaceae</taxon>
        <taxon>Rhizobium/Agrobacterium group</taxon>
        <taxon>Rhizobium</taxon>
    </lineage>
</organism>
<accession>A0ABT7JXC0</accession>
<evidence type="ECO:0000313" key="2">
    <source>
        <dbReference type="Proteomes" id="UP001172645"/>
    </source>
</evidence>
<proteinExistence type="predicted"/>
<protein>
    <submittedName>
        <fullName evidence="1">Uncharacterized protein</fullName>
    </submittedName>
</protein>
<comment type="caution">
    <text evidence="1">The sequence shown here is derived from an EMBL/GenBank/DDBJ whole genome shotgun (WGS) entry which is preliminary data.</text>
</comment>
<name>A0ABT7JXC0_9HYPH</name>
<dbReference type="EMBL" id="JARFYM010000015">
    <property type="protein sequence ID" value="MDL2400989.1"/>
    <property type="molecule type" value="Genomic_DNA"/>
</dbReference>